<organism evidence="1 2">
    <name type="scientific">Methanolobus profundi</name>
    <dbReference type="NCBI Taxonomy" id="487685"/>
    <lineage>
        <taxon>Archaea</taxon>
        <taxon>Methanobacteriati</taxon>
        <taxon>Methanobacteriota</taxon>
        <taxon>Stenosarchaea group</taxon>
        <taxon>Methanomicrobia</taxon>
        <taxon>Methanosarcinales</taxon>
        <taxon>Methanosarcinaceae</taxon>
        <taxon>Methanolobus</taxon>
    </lineage>
</organism>
<dbReference type="EMBL" id="FOUJ01000001">
    <property type="protein sequence ID" value="SFM26542.1"/>
    <property type="molecule type" value="Genomic_DNA"/>
</dbReference>
<reference evidence="2" key="1">
    <citation type="submission" date="2016-10" db="EMBL/GenBank/DDBJ databases">
        <authorList>
            <person name="Varghese N."/>
            <person name="Submissions S."/>
        </authorList>
    </citation>
    <scope>NUCLEOTIDE SEQUENCE [LARGE SCALE GENOMIC DNA]</scope>
    <source>
        <strain evidence="2">Mob M</strain>
    </source>
</reference>
<gene>
    <name evidence="1" type="ORF">SAMN04488696_0627</name>
</gene>
<dbReference type="Proteomes" id="UP000198535">
    <property type="component" value="Unassembled WGS sequence"/>
</dbReference>
<name>A0A1I4PFH7_9EURY</name>
<evidence type="ECO:0000313" key="2">
    <source>
        <dbReference type="Proteomes" id="UP000198535"/>
    </source>
</evidence>
<protein>
    <submittedName>
        <fullName evidence="1">Uncharacterized protein</fullName>
    </submittedName>
</protein>
<dbReference type="STRING" id="487685.SAMN04488696_0627"/>
<sequence length="88" mass="9797">MENSTISIAETELSGTTKITTNDSDPVNAEDTKFTTFSVSSQEDTAANQEDQMPGFTGVQMIFPIMSVMCIYDLKNFHNSLLYAKFKK</sequence>
<dbReference type="RefSeq" id="WP_091933016.1">
    <property type="nucleotide sequence ID" value="NZ_FOUJ01000001.1"/>
</dbReference>
<evidence type="ECO:0000313" key="1">
    <source>
        <dbReference type="EMBL" id="SFM26542.1"/>
    </source>
</evidence>
<accession>A0A1I4PFH7</accession>
<keyword evidence="2" id="KW-1185">Reference proteome</keyword>
<dbReference type="AlphaFoldDB" id="A0A1I4PFH7"/>
<proteinExistence type="predicted"/>